<name>A0A7X3MVF4_9HYPH</name>
<keyword evidence="1" id="KW-0378">Hydrolase</keyword>
<dbReference type="InterPro" id="IPR011227">
    <property type="entry name" value="UCP029730"/>
</dbReference>
<dbReference type="Gene3D" id="3.40.630.40">
    <property type="entry name" value="Zn-dependent exopeptidases"/>
    <property type="match status" value="1"/>
</dbReference>
<dbReference type="EMBL" id="WURB01000021">
    <property type="protein sequence ID" value="MXQ13798.1"/>
    <property type="molecule type" value="Genomic_DNA"/>
</dbReference>
<sequence>MIYASRMVAVQETAAQNSAAQAAEPVALMENSKGRSPILLICEHASSYLPGRYGTLGLSPEQLDSHIAWDPGALGVAKGLSELLDAPLIHAGVSRLVLDLNRDPSAPDSIWTLSERTTIPGNQSLDAAERAYRVREVYEVFHGTVDRFIEPRAKTGQTGCVVTIHSFTPVYRDVPRPWHVSLIYDRDERFARKVEAGLRRDPTLVVGMNQPYSPADRVFHTLERHAERRGLAPLMIEIRNDLIRTEDGQASWARRLAPLLREGARTL</sequence>
<accession>A0A7X3MVF4</accession>
<reference evidence="1 2" key="2">
    <citation type="submission" date="2020-01" db="EMBL/GenBank/DDBJ databases">
        <title>Microvirga sp. nov., an arsenate reduction bacterium isolated from Tibet hotspring sediments.</title>
        <authorList>
            <person name="Xian W.-D."/>
            <person name="Li W.-J."/>
        </authorList>
    </citation>
    <scope>NUCLEOTIDE SEQUENCE [LARGE SCALE GENOMIC DNA]</scope>
    <source>
        <strain evidence="1 2">KCTC 23863</strain>
    </source>
</reference>
<evidence type="ECO:0000313" key="2">
    <source>
        <dbReference type="Proteomes" id="UP000436483"/>
    </source>
</evidence>
<dbReference type="AlphaFoldDB" id="A0A7X3MVF4"/>
<dbReference type="Pfam" id="PF05013">
    <property type="entry name" value="FGase"/>
    <property type="match status" value="1"/>
</dbReference>
<keyword evidence="2" id="KW-1185">Reference proteome</keyword>
<gene>
    <name evidence="1" type="ORF">GR328_20520</name>
</gene>
<evidence type="ECO:0000313" key="1">
    <source>
        <dbReference type="EMBL" id="MXQ13798.1"/>
    </source>
</evidence>
<dbReference type="PIRSF" id="PIRSF029730">
    <property type="entry name" value="UCP029730"/>
    <property type="match status" value="1"/>
</dbReference>
<dbReference type="GO" id="GO:0016787">
    <property type="term" value="F:hydrolase activity"/>
    <property type="evidence" value="ECO:0007669"/>
    <property type="project" value="UniProtKB-KW"/>
</dbReference>
<organism evidence="1 2">
    <name type="scientific">Microvirga makkahensis</name>
    <dbReference type="NCBI Taxonomy" id="1128670"/>
    <lineage>
        <taxon>Bacteria</taxon>
        <taxon>Pseudomonadati</taxon>
        <taxon>Pseudomonadota</taxon>
        <taxon>Alphaproteobacteria</taxon>
        <taxon>Hyphomicrobiales</taxon>
        <taxon>Methylobacteriaceae</taxon>
        <taxon>Microvirga</taxon>
    </lineage>
</organism>
<dbReference type="InterPro" id="IPR007709">
    <property type="entry name" value="N-FG_amidohydro"/>
</dbReference>
<proteinExistence type="predicted"/>
<dbReference type="OrthoDB" id="9815326at2"/>
<dbReference type="RefSeq" id="WP_160887133.1">
    <property type="nucleotide sequence ID" value="NZ_WURB01000021.1"/>
</dbReference>
<comment type="caution">
    <text evidence="1">The sequence shown here is derived from an EMBL/GenBank/DDBJ whole genome shotgun (WGS) entry which is preliminary data.</text>
</comment>
<dbReference type="Proteomes" id="UP000436483">
    <property type="component" value="Unassembled WGS sequence"/>
</dbReference>
<protein>
    <submittedName>
        <fullName evidence="1">N-formylglutamate amidohydrolase</fullName>
    </submittedName>
</protein>
<dbReference type="SUPFAM" id="SSF53187">
    <property type="entry name" value="Zn-dependent exopeptidases"/>
    <property type="match status" value="1"/>
</dbReference>
<reference evidence="1 2" key="1">
    <citation type="submission" date="2019-12" db="EMBL/GenBank/DDBJ databases">
        <authorList>
            <person name="Yuan C.-G."/>
        </authorList>
    </citation>
    <scope>NUCLEOTIDE SEQUENCE [LARGE SCALE GENOMIC DNA]</scope>
    <source>
        <strain evidence="1 2">KCTC 23863</strain>
    </source>
</reference>